<evidence type="ECO:0000313" key="10">
    <source>
        <dbReference type="Proteomes" id="UP000649573"/>
    </source>
</evidence>
<keyword evidence="4 9" id="KW-0067">ATP-binding</keyword>
<evidence type="ECO:0000256" key="6">
    <source>
        <dbReference type="ARBA" id="ARBA00022970"/>
    </source>
</evidence>
<name>A0ABQ2V7Y2_9PSEU</name>
<keyword evidence="5" id="KW-1278">Translocase</keyword>
<keyword evidence="1" id="KW-0813">Transport</keyword>
<evidence type="ECO:0000259" key="8">
    <source>
        <dbReference type="PROSITE" id="PS50893"/>
    </source>
</evidence>
<keyword evidence="6" id="KW-0029">Amino-acid transport</keyword>
<evidence type="ECO:0000256" key="3">
    <source>
        <dbReference type="ARBA" id="ARBA00022741"/>
    </source>
</evidence>
<reference evidence="10" key="1">
    <citation type="journal article" date="2019" name="Int. J. Syst. Evol. Microbiol.">
        <title>The Global Catalogue of Microorganisms (GCM) 10K type strain sequencing project: providing services to taxonomists for standard genome sequencing and annotation.</title>
        <authorList>
            <consortium name="The Broad Institute Genomics Platform"/>
            <consortium name="The Broad Institute Genome Sequencing Center for Infectious Disease"/>
            <person name="Wu L."/>
            <person name="Ma J."/>
        </authorList>
    </citation>
    <scope>NUCLEOTIDE SEQUENCE [LARGE SCALE GENOMIC DNA]</scope>
    <source>
        <strain evidence="10">JCM 3296</strain>
    </source>
</reference>
<dbReference type="SMART" id="SM00930">
    <property type="entry name" value="NIL"/>
    <property type="match status" value="1"/>
</dbReference>
<dbReference type="SUPFAM" id="SSF52540">
    <property type="entry name" value="P-loop containing nucleoside triphosphate hydrolases"/>
    <property type="match status" value="1"/>
</dbReference>
<evidence type="ECO:0000256" key="7">
    <source>
        <dbReference type="ARBA" id="ARBA00023136"/>
    </source>
</evidence>
<dbReference type="Gene3D" id="3.40.50.300">
    <property type="entry name" value="P-loop containing nucleotide triphosphate hydrolases"/>
    <property type="match status" value="1"/>
</dbReference>
<comment type="caution">
    <text evidence="9">The sequence shown here is derived from an EMBL/GenBank/DDBJ whole genome shotgun (WGS) entry which is preliminary data.</text>
</comment>
<dbReference type="SMART" id="SM00382">
    <property type="entry name" value="AAA"/>
    <property type="match status" value="1"/>
</dbReference>
<evidence type="ECO:0000256" key="5">
    <source>
        <dbReference type="ARBA" id="ARBA00022967"/>
    </source>
</evidence>
<protein>
    <submittedName>
        <fullName evidence="9">Methionine import ATP-binding protein MetN</fullName>
    </submittedName>
</protein>
<feature type="domain" description="ABC transporter" evidence="8">
    <location>
        <begin position="30"/>
        <end position="265"/>
    </location>
</feature>
<gene>
    <name evidence="9" type="primary">metN</name>
    <name evidence="9" type="ORF">GCM10010178_75590</name>
</gene>
<dbReference type="InterPro" id="IPR003593">
    <property type="entry name" value="AAA+_ATPase"/>
</dbReference>
<dbReference type="PANTHER" id="PTHR43166:SF30">
    <property type="entry name" value="METHIONINE IMPORT ATP-BINDING PROTEIN METN"/>
    <property type="match status" value="1"/>
</dbReference>
<dbReference type="PANTHER" id="PTHR43166">
    <property type="entry name" value="AMINO ACID IMPORT ATP-BINDING PROTEIN"/>
    <property type="match status" value="1"/>
</dbReference>
<dbReference type="InterPro" id="IPR050086">
    <property type="entry name" value="MetN_ABC_transporter-like"/>
</dbReference>
<dbReference type="InterPro" id="IPR027417">
    <property type="entry name" value="P-loop_NTPase"/>
</dbReference>
<dbReference type="SUPFAM" id="SSF55021">
    <property type="entry name" value="ACT-like"/>
    <property type="match status" value="1"/>
</dbReference>
<dbReference type="InterPro" id="IPR045865">
    <property type="entry name" value="ACT-like_dom_sf"/>
</dbReference>
<dbReference type="PROSITE" id="PS50893">
    <property type="entry name" value="ABC_TRANSPORTER_2"/>
    <property type="match status" value="1"/>
</dbReference>
<dbReference type="InterPro" id="IPR017871">
    <property type="entry name" value="ABC_transporter-like_CS"/>
</dbReference>
<dbReference type="InterPro" id="IPR003439">
    <property type="entry name" value="ABC_transporter-like_ATP-bd"/>
</dbReference>
<keyword evidence="2" id="KW-1003">Cell membrane</keyword>
<proteinExistence type="predicted"/>
<dbReference type="EMBL" id="BMRE01000052">
    <property type="protein sequence ID" value="GGU72934.1"/>
    <property type="molecule type" value="Genomic_DNA"/>
</dbReference>
<evidence type="ECO:0000256" key="2">
    <source>
        <dbReference type="ARBA" id="ARBA00022475"/>
    </source>
</evidence>
<dbReference type="Proteomes" id="UP000649573">
    <property type="component" value="Unassembled WGS sequence"/>
</dbReference>
<dbReference type="Pfam" id="PF09383">
    <property type="entry name" value="NIL"/>
    <property type="match status" value="1"/>
</dbReference>
<dbReference type="Pfam" id="PF00005">
    <property type="entry name" value="ABC_tran"/>
    <property type="match status" value="1"/>
</dbReference>
<evidence type="ECO:0000256" key="4">
    <source>
        <dbReference type="ARBA" id="ARBA00022840"/>
    </source>
</evidence>
<keyword evidence="10" id="KW-1185">Reference proteome</keyword>
<organism evidence="9 10">
    <name type="scientific">Lentzea flava</name>
    <dbReference type="NCBI Taxonomy" id="103732"/>
    <lineage>
        <taxon>Bacteria</taxon>
        <taxon>Bacillati</taxon>
        <taxon>Actinomycetota</taxon>
        <taxon>Actinomycetes</taxon>
        <taxon>Pseudonocardiales</taxon>
        <taxon>Pseudonocardiaceae</taxon>
        <taxon>Lentzea</taxon>
    </lineage>
</organism>
<dbReference type="InterPro" id="IPR018449">
    <property type="entry name" value="NIL_domain"/>
</dbReference>
<keyword evidence="7" id="KW-0472">Membrane</keyword>
<evidence type="ECO:0000313" key="9">
    <source>
        <dbReference type="EMBL" id="GGU72934.1"/>
    </source>
</evidence>
<sequence length="360" mass="37177">MAHTPEQNFDRTPPNEAECAVARSRGAEVITVENLTKSFQGVNALNGVTLDVEAGTVLGVVGPSGAGKSTLARCVALLERPDSGAIRVDGTDITALDGSALRAARRQIGVVPQGDSLLRQRTAAGNIALPLESAGVPGPQRRSRVGELLDLVGLTDKAAAYPDQLSGGQRQRIAVARALAANPSVLLADEPTSALDPETTGSVLTVLDRARAELGVTVLVVTHDMGVVRKICDDVAVLEQGRVVEHGKVLDLVSDAGSRTSSALLPAVDLNPINESSYDRVADVVLVGFAAVGALLPEAAHRFGVELNIVGGGLTRLGETPVARFRLGLNGERSDSALEWIGEAGGAVQRSLKGPQGVAA</sequence>
<dbReference type="PROSITE" id="PS00211">
    <property type="entry name" value="ABC_TRANSPORTER_1"/>
    <property type="match status" value="1"/>
</dbReference>
<keyword evidence="3" id="KW-0547">Nucleotide-binding</keyword>
<accession>A0ABQ2V7Y2</accession>
<evidence type="ECO:0000256" key="1">
    <source>
        <dbReference type="ARBA" id="ARBA00022448"/>
    </source>
</evidence>
<dbReference type="GO" id="GO:0005524">
    <property type="term" value="F:ATP binding"/>
    <property type="evidence" value="ECO:0007669"/>
    <property type="project" value="UniProtKB-KW"/>
</dbReference>